<organism evidence="1 2">
    <name type="scientific">Champsocephalus gunnari</name>
    <name type="common">Mackerel icefish</name>
    <dbReference type="NCBI Taxonomy" id="52237"/>
    <lineage>
        <taxon>Eukaryota</taxon>
        <taxon>Metazoa</taxon>
        <taxon>Chordata</taxon>
        <taxon>Craniata</taxon>
        <taxon>Vertebrata</taxon>
        <taxon>Euteleostomi</taxon>
        <taxon>Actinopterygii</taxon>
        <taxon>Neopterygii</taxon>
        <taxon>Teleostei</taxon>
        <taxon>Neoteleostei</taxon>
        <taxon>Acanthomorphata</taxon>
        <taxon>Eupercaria</taxon>
        <taxon>Perciformes</taxon>
        <taxon>Notothenioidei</taxon>
        <taxon>Channichthyidae</taxon>
        <taxon>Champsocephalus</taxon>
    </lineage>
</organism>
<protein>
    <submittedName>
        <fullName evidence="1">Uncharacterized protein</fullName>
    </submittedName>
</protein>
<evidence type="ECO:0000313" key="2">
    <source>
        <dbReference type="Proteomes" id="UP001331515"/>
    </source>
</evidence>
<accession>A0AAN8DMU5</accession>
<reference evidence="1 2" key="1">
    <citation type="journal article" date="2023" name="Mol. Biol. Evol.">
        <title>Genomics of Secondarily Temperate Adaptation in the Only Non-Antarctic Icefish.</title>
        <authorList>
            <person name="Rivera-Colon A.G."/>
            <person name="Rayamajhi N."/>
            <person name="Minhas B.F."/>
            <person name="Madrigal G."/>
            <person name="Bilyk K.T."/>
            <person name="Yoon V."/>
            <person name="Hune M."/>
            <person name="Gregory S."/>
            <person name="Cheng C.H.C."/>
            <person name="Catchen J.M."/>
        </authorList>
    </citation>
    <scope>NUCLEOTIDE SEQUENCE [LARGE SCALE GENOMIC DNA]</scope>
    <source>
        <tissue evidence="1">White muscle</tissue>
    </source>
</reference>
<dbReference type="EMBL" id="JAURVH010001520">
    <property type="protein sequence ID" value="KAK5925172.1"/>
    <property type="molecule type" value="Genomic_DNA"/>
</dbReference>
<gene>
    <name evidence="1" type="ORF">CgunFtcFv8_017718</name>
</gene>
<name>A0AAN8DMU5_CHAGU</name>
<dbReference type="AlphaFoldDB" id="A0AAN8DMU5"/>
<comment type="caution">
    <text evidence="1">The sequence shown here is derived from an EMBL/GenBank/DDBJ whole genome shotgun (WGS) entry which is preliminary data.</text>
</comment>
<evidence type="ECO:0000313" key="1">
    <source>
        <dbReference type="EMBL" id="KAK5925172.1"/>
    </source>
</evidence>
<keyword evidence="2" id="KW-1185">Reference proteome</keyword>
<sequence>MGDREKRENEGLEECERGGERGQLRKASSCAPSTLILSACLLGVYTELPTPPPLPIHCPVAIPSVHFILRQAEKP</sequence>
<dbReference type="Proteomes" id="UP001331515">
    <property type="component" value="Unassembled WGS sequence"/>
</dbReference>
<proteinExistence type="predicted"/>